<gene>
    <name evidence="2" type="ORF">METZ01_LOCUS23468</name>
</gene>
<feature type="domain" description="Fe/B12 periplasmic-binding" evidence="1">
    <location>
        <begin position="2"/>
        <end position="291"/>
    </location>
</feature>
<name>A0A381PVE1_9ZZZZ</name>
<dbReference type="PANTHER" id="PTHR42860">
    <property type="entry name" value="VITAMIN B12-BINDING PROTEIN"/>
    <property type="match status" value="1"/>
</dbReference>
<reference evidence="2" key="1">
    <citation type="submission" date="2018-05" db="EMBL/GenBank/DDBJ databases">
        <authorList>
            <person name="Lanie J.A."/>
            <person name="Ng W.-L."/>
            <person name="Kazmierczak K.M."/>
            <person name="Andrzejewski T.M."/>
            <person name="Davidsen T.M."/>
            <person name="Wayne K.J."/>
            <person name="Tettelin H."/>
            <person name="Glass J.I."/>
            <person name="Rusch D."/>
            <person name="Podicherti R."/>
            <person name="Tsui H.-C.T."/>
            <person name="Winkler M.E."/>
        </authorList>
    </citation>
    <scope>NUCLEOTIDE SEQUENCE</scope>
</reference>
<dbReference type="PANTHER" id="PTHR42860:SF1">
    <property type="entry name" value="VITAMIN B12-BINDING PROTEIN"/>
    <property type="match status" value="1"/>
</dbReference>
<dbReference type="EMBL" id="UINC01001095">
    <property type="protein sequence ID" value="SUZ70614.1"/>
    <property type="molecule type" value="Genomic_DNA"/>
</dbReference>
<dbReference type="InterPro" id="IPR002491">
    <property type="entry name" value="ABC_transptr_periplasmic_BD"/>
</dbReference>
<evidence type="ECO:0000259" key="1">
    <source>
        <dbReference type="PROSITE" id="PS50983"/>
    </source>
</evidence>
<dbReference type="Pfam" id="PF01497">
    <property type="entry name" value="Peripla_BP_2"/>
    <property type="match status" value="1"/>
</dbReference>
<dbReference type="InterPro" id="IPR051030">
    <property type="entry name" value="Vitamin_B12-ABC_binding"/>
</dbReference>
<protein>
    <recommendedName>
        <fullName evidence="1">Fe/B12 periplasmic-binding domain-containing protein</fullName>
    </recommendedName>
</protein>
<dbReference type="PROSITE" id="PS50983">
    <property type="entry name" value="FE_B12_PBP"/>
    <property type="match status" value="1"/>
</dbReference>
<dbReference type="AlphaFoldDB" id="A0A381PVE1"/>
<sequence length="301" mass="33049">MRICSLLPSATEIVYALDLGDQLVGVSHACDYPDDAATKPVVSQSVRQITHLSSEEIDGIVRQARANSNPLYWIDGDLLRELKPDLIITQELCEVCAIDSGSVFETSAKVLDYQPEILTIRPNFVADILQNVRNIASSAGVFQRGDEVVDLLQGRIQAVVNGVAKEGTRPRVLCLDWLDPLRNTGQWVPELVELAGGAERLAVAGGLSRELTWEEIIGYAPEYLMVMPCGYGPDRVRQDASEKLTHLKGWDELPAVKLGQVFLFDGRIPTRHGPRVVDVLEGLAAAMHPQHFGASQVMKCL</sequence>
<dbReference type="SUPFAM" id="SSF53807">
    <property type="entry name" value="Helical backbone' metal receptor"/>
    <property type="match status" value="1"/>
</dbReference>
<organism evidence="2">
    <name type="scientific">marine metagenome</name>
    <dbReference type="NCBI Taxonomy" id="408172"/>
    <lineage>
        <taxon>unclassified sequences</taxon>
        <taxon>metagenomes</taxon>
        <taxon>ecological metagenomes</taxon>
    </lineage>
</organism>
<proteinExistence type="predicted"/>
<dbReference type="Gene3D" id="3.40.50.1980">
    <property type="entry name" value="Nitrogenase molybdenum iron protein domain"/>
    <property type="match status" value="2"/>
</dbReference>
<evidence type="ECO:0000313" key="2">
    <source>
        <dbReference type="EMBL" id="SUZ70614.1"/>
    </source>
</evidence>
<accession>A0A381PVE1</accession>